<name>A0AA40EUJ2_9PEZI</name>
<sequence length="122" mass="13316">MGNLAYVIAGATLPFVVRTTSDGRYTVKSLVTAYQPGSSVFALIKSPDYGALGTFYTSSSTCVTTVSPRSFSISSFGSFHQIKTSSPDPRQHLRRRWQIQPKVDTHRQPGSANRLAQPLLGH</sequence>
<accession>A0AA40EUJ2</accession>
<gene>
    <name evidence="2" type="ORF">B0T18DRAFT_390391</name>
</gene>
<organism evidence="2 3">
    <name type="scientific">Schizothecium vesticola</name>
    <dbReference type="NCBI Taxonomy" id="314040"/>
    <lineage>
        <taxon>Eukaryota</taxon>
        <taxon>Fungi</taxon>
        <taxon>Dikarya</taxon>
        <taxon>Ascomycota</taxon>
        <taxon>Pezizomycotina</taxon>
        <taxon>Sordariomycetes</taxon>
        <taxon>Sordariomycetidae</taxon>
        <taxon>Sordariales</taxon>
        <taxon>Schizotheciaceae</taxon>
        <taxon>Schizothecium</taxon>
    </lineage>
</organism>
<comment type="caution">
    <text evidence="2">The sequence shown here is derived from an EMBL/GenBank/DDBJ whole genome shotgun (WGS) entry which is preliminary data.</text>
</comment>
<keyword evidence="3" id="KW-1185">Reference proteome</keyword>
<reference evidence="2" key="1">
    <citation type="submission" date="2023-06" db="EMBL/GenBank/DDBJ databases">
        <title>Genome-scale phylogeny and comparative genomics of the fungal order Sordariales.</title>
        <authorList>
            <consortium name="Lawrence Berkeley National Laboratory"/>
            <person name="Hensen N."/>
            <person name="Bonometti L."/>
            <person name="Westerberg I."/>
            <person name="Brannstrom I.O."/>
            <person name="Guillou S."/>
            <person name="Cros-Aarteil S."/>
            <person name="Calhoun S."/>
            <person name="Haridas S."/>
            <person name="Kuo A."/>
            <person name="Mondo S."/>
            <person name="Pangilinan J."/>
            <person name="Riley R."/>
            <person name="LaButti K."/>
            <person name="Andreopoulos B."/>
            <person name="Lipzen A."/>
            <person name="Chen C."/>
            <person name="Yanf M."/>
            <person name="Daum C."/>
            <person name="Ng V."/>
            <person name="Clum A."/>
            <person name="Steindorff A."/>
            <person name="Ohm R."/>
            <person name="Martin F."/>
            <person name="Silar P."/>
            <person name="Natvig D."/>
            <person name="Lalanne C."/>
            <person name="Gautier V."/>
            <person name="Ament-velasquez S.L."/>
            <person name="Kruys A."/>
            <person name="Hutchinson M.I."/>
            <person name="Powell A.J."/>
            <person name="Barry K."/>
            <person name="Miller A.N."/>
            <person name="Grigoriev I.V."/>
            <person name="Debuchy R."/>
            <person name="Gladieux P."/>
            <person name="Thoren M.H."/>
            <person name="Johannesson H."/>
        </authorList>
    </citation>
    <scope>NUCLEOTIDE SEQUENCE</scope>
    <source>
        <strain evidence="2">SMH3187-1</strain>
    </source>
</reference>
<evidence type="ECO:0000313" key="3">
    <source>
        <dbReference type="Proteomes" id="UP001172155"/>
    </source>
</evidence>
<dbReference type="AlphaFoldDB" id="A0AA40EUJ2"/>
<feature type="region of interest" description="Disordered" evidence="1">
    <location>
        <begin position="100"/>
        <end position="122"/>
    </location>
</feature>
<dbReference type="Proteomes" id="UP001172155">
    <property type="component" value="Unassembled WGS sequence"/>
</dbReference>
<evidence type="ECO:0000256" key="1">
    <source>
        <dbReference type="SAM" id="MobiDB-lite"/>
    </source>
</evidence>
<evidence type="ECO:0000313" key="2">
    <source>
        <dbReference type="EMBL" id="KAK0745834.1"/>
    </source>
</evidence>
<dbReference type="EMBL" id="JAUKUD010000004">
    <property type="protein sequence ID" value="KAK0745834.1"/>
    <property type="molecule type" value="Genomic_DNA"/>
</dbReference>
<proteinExistence type="predicted"/>
<protein>
    <submittedName>
        <fullName evidence="2">Uncharacterized protein</fullName>
    </submittedName>
</protein>